<feature type="region of interest" description="Disordered" evidence="1">
    <location>
        <begin position="1"/>
        <end position="29"/>
    </location>
</feature>
<proteinExistence type="predicted"/>
<dbReference type="EMBL" id="CAJOBG010095648">
    <property type="protein sequence ID" value="CAF4682384.1"/>
    <property type="molecule type" value="Genomic_DNA"/>
</dbReference>
<evidence type="ECO:0000313" key="2">
    <source>
        <dbReference type="EMBL" id="CAF4682384.1"/>
    </source>
</evidence>
<dbReference type="AlphaFoldDB" id="A0A821HBA9"/>
<keyword evidence="3" id="KW-1185">Reference proteome</keyword>
<reference evidence="2" key="1">
    <citation type="submission" date="2021-02" db="EMBL/GenBank/DDBJ databases">
        <authorList>
            <person name="Nowell W R."/>
        </authorList>
    </citation>
    <scope>NUCLEOTIDE SEQUENCE</scope>
</reference>
<feature type="compositionally biased region" description="Low complexity" evidence="1">
    <location>
        <begin position="19"/>
        <end position="29"/>
    </location>
</feature>
<feature type="compositionally biased region" description="Low complexity" evidence="1">
    <location>
        <begin position="61"/>
        <end position="80"/>
    </location>
</feature>
<protein>
    <submittedName>
        <fullName evidence="2">Uncharacterized protein</fullName>
    </submittedName>
</protein>
<organism evidence="2 3">
    <name type="scientific">Rotaria magnacalcarata</name>
    <dbReference type="NCBI Taxonomy" id="392030"/>
    <lineage>
        <taxon>Eukaryota</taxon>
        <taxon>Metazoa</taxon>
        <taxon>Spiralia</taxon>
        <taxon>Gnathifera</taxon>
        <taxon>Rotifera</taxon>
        <taxon>Eurotatoria</taxon>
        <taxon>Bdelloidea</taxon>
        <taxon>Philodinida</taxon>
        <taxon>Philodinidae</taxon>
        <taxon>Rotaria</taxon>
    </lineage>
</organism>
<evidence type="ECO:0000256" key="1">
    <source>
        <dbReference type="SAM" id="MobiDB-lite"/>
    </source>
</evidence>
<dbReference type="Proteomes" id="UP000663866">
    <property type="component" value="Unassembled WGS sequence"/>
</dbReference>
<comment type="caution">
    <text evidence="2">The sequence shown here is derived from an EMBL/GenBank/DDBJ whole genome shotgun (WGS) entry which is preliminary data.</text>
</comment>
<feature type="non-terminal residue" evidence="2">
    <location>
        <position position="1"/>
    </location>
</feature>
<sequence>SSKSTGQNLNTKGTPSPPQQQQQLPRIPHQPVIFTDRFDGSVNKIDVQFGNLGETSEEQPSHYVSASSSAASAFYSHSEP</sequence>
<feature type="compositionally biased region" description="Polar residues" evidence="1">
    <location>
        <begin position="1"/>
        <end position="14"/>
    </location>
</feature>
<feature type="non-terminal residue" evidence="2">
    <location>
        <position position="80"/>
    </location>
</feature>
<name>A0A821HBA9_9BILA</name>
<feature type="region of interest" description="Disordered" evidence="1">
    <location>
        <begin position="52"/>
        <end position="80"/>
    </location>
</feature>
<accession>A0A821HBA9</accession>
<gene>
    <name evidence="2" type="ORF">OVN521_LOCUS47775</name>
</gene>
<evidence type="ECO:0000313" key="3">
    <source>
        <dbReference type="Proteomes" id="UP000663866"/>
    </source>
</evidence>